<organism evidence="6">
    <name type="scientific">Rhizophora mucronata</name>
    <name type="common">Asiatic mangrove</name>
    <dbReference type="NCBI Taxonomy" id="61149"/>
    <lineage>
        <taxon>Eukaryota</taxon>
        <taxon>Viridiplantae</taxon>
        <taxon>Streptophyta</taxon>
        <taxon>Embryophyta</taxon>
        <taxon>Tracheophyta</taxon>
        <taxon>Spermatophyta</taxon>
        <taxon>Magnoliopsida</taxon>
        <taxon>eudicotyledons</taxon>
        <taxon>Gunneridae</taxon>
        <taxon>Pentapetalae</taxon>
        <taxon>rosids</taxon>
        <taxon>fabids</taxon>
        <taxon>Malpighiales</taxon>
        <taxon>Rhizophoraceae</taxon>
        <taxon>Rhizophora</taxon>
    </lineage>
</organism>
<evidence type="ECO:0000259" key="5">
    <source>
        <dbReference type="PROSITE" id="PS50404"/>
    </source>
</evidence>
<dbReference type="PROSITE" id="PS50404">
    <property type="entry name" value="GST_NTER"/>
    <property type="match status" value="1"/>
</dbReference>
<dbReference type="InterPro" id="IPR044629">
    <property type="entry name" value="GSTL1/2/3"/>
</dbReference>
<dbReference type="Gene3D" id="1.20.1050.10">
    <property type="match status" value="1"/>
</dbReference>
<dbReference type="GO" id="GO:0004364">
    <property type="term" value="F:glutathione transferase activity"/>
    <property type="evidence" value="ECO:0007669"/>
    <property type="project" value="UniProtKB-EC"/>
</dbReference>
<dbReference type="InterPro" id="IPR036282">
    <property type="entry name" value="Glutathione-S-Trfase_C_sf"/>
</dbReference>
<evidence type="ECO:0000256" key="3">
    <source>
        <dbReference type="ARBA" id="ARBA00047960"/>
    </source>
</evidence>
<protein>
    <recommendedName>
        <fullName evidence="1">glutathione transferase</fullName>
        <ecNumber evidence="1">2.5.1.18</ecNumber>
    </recommendedName>
</protein>
<comment type="similarity">
    <text evidence="4">Belongs to the GST superfamily. Lambda family.</text>
</comment>
<dbReference type="EMBL" id="GGEC01013659">
    <property type="protein sequence ID" value="MBW94142.1"/>
    <property type="molecule type" value="Transcribed_RNA"/>
</dbReference>
<reference evidence="6" key="1">
    <citation type="submission" date="2018-02" db="EMBL/GenBank/DDBJ databases">
        <title>Rhizophora mucronata_Transcriptome.</title>
        <authorList>
            <person name="Meera S.P."/>
            <person name="Sreeshan A."/>
            <person name="Augustine A."/>
        </authorList>
    </citation>
    <scope>NUCLEOTIDE SEQUENCE</scope>
    <source>
        <tissue evidence="6">Leaf</tissue>
    </source>
</reference>
<dbReference type="InterPro" id="IPR004045">
    <property type="entry name" value="Glutathione_S-Trfase_N"/>
</dbReference>
<dbReference type="FunFam" id="3.40.30.10:FF:000091">
    <property type="entry name" value="Glutathione S-transferase L2, chloroplastic"/>
    <property type="match status" value="1"/>
</dbReference>
<dbReference type="Gene3D" id="3.40.30.10">
    <property type="entry name" value="Glutaredoxin"/>
    <property type="match status" value="1"/>
</dbReference>
<comment type="catalytic activity">
    <reaction evidence="3">
        <text>RX + glutathione = an S-substituted glutathione + a halide anion + H(+)</text>
        <dbReference type="Rhea" id="RHEA:16437"/>
        <dbReference type="ChEBI" id="CHEBI:15378"/>
        <dbReference type="ChEBI" id="CHEBI:16042"/>
        <dbReference type="ChEBI" id="CHEBI:17792"/>
        <dbReference type="ChEBI" id="CHEBI:57925"/>
        <dbReference type="ChEBI" id="CHEBI:90779"/>
        <dbReference type="EC" id="2.5.1.18"/>
    </reaction>
</comment>
<feature type="domain" description="GST N-terminal" evidence="5">
    <location>
        <begin position="42"/>
        <end position="123"/>
    </location>
</feature>
<name>A0A2P2JL02_RHIMU</name>
<dbReference type="PRINTS" id="PR01625">
    <property type="entry name" value="GSTRNSFRASEO"/>
</dbReference>
<dbReference type="SFLD" id="SFLDG00358">
    <property type="entry name" value="Main_(cytGST)"/>
    <property type="match status" value="1"/>
</dbReference>
<evidence type="ECO:0000256" key="2">
    <source>
        <dbReference type="ARBA" id="ARBA00022575"/>
    </source>
</evidence>
<dbReference type="Pfam" id="PF13410">
    <property type="entry name" value="GST_C_2"/>
    <property type="match status" value="1"/>
</dbReference>
<dbReference type="GO" id="GO:0005737">
    <property type="term" value="C:cytoplasm"/>
    <property type="evidence" value="ECO:0007669"/>
    <property type="project" value="InterPro"/>
</dbReference>
<dbReference type="SUPFAM" id="SSF47616">
    <property type="entry name" value="GST C-terminal domain-like"/>
    <property type="match status" value="1"/>
</dbReference>
<evidence type="ECO:0000256" key="1">
    <source>
        <dbReference type="ARBA" id="ARBA00012452"/>
    </source>
</evidence>
<keyword evidence="2" id="KW-0216">Detoxification</keyword>
<evidence type="ECO:0000256" key="4">
    <source>
        <dbReference type="ARBA" id="ARBA00060732"/>
    </source>
</evidence>
<dbReference type="GO" id="GO:0009636">
    <property type="term" value="P:response to toxic substance"/>
    <property type="evidence" value="ECO:0007669"/>
    <property type="project" value="UniProtKB-KW"/>
</dbReference>
<evidence type="ECO:0000313" key="6">
    <source>
        <dbReference type="EMBL" id="MBW94142.1"/>
    </source>
</evidence>
<dbReference type="SUPFAM" id="SSF52833">
    <property type="entry name" value="Thioredoxin-like"/>
    <property type="match status" value="1"/>
</dbReference>
<sequence>MKLSYSRTTQTTTAVASLDMTLPEELPLPLDAAADQPPLFDGTTRLYASYMCPYVQRVWISRNYKGLQDKIKLVPLDLKNRPAWYREKVYPVNKVPSLEHNGKIIGESLDLIKYLETNFEGPSLLPDDSARRQFAEELISYSDKFNYIVIASFKGDPLTDAGPAFDYLENALFRWDDGPFFLGQSISLADIVYIPFVERYQIFLSEVFKYDITVGRPKLVAWMEELNKVEAYKQTKKVKPQELIERYKQRFMAQQ</sequence>
<proteinExistence type="inferred from homology"/>
<dbReference type="AlphaFoldDB" id="A0A2P2JL02"/>
<dbReference type="InterPro" id="IPR040079">
    <property type="entry name" value="Glutathione_S-Trfase"/>
</dbReference>
<dbReference type="InterPro" id="IPR005442">
    <property type="entry name" value="GST_omega"/>
</dbReference>
<dbReference type="PANTHER" id="PTHR44328">
    <property type="entry name" value="GLUTATHIONE S-TRANSFERASE L1"/>
    <property type="match status" value="1"/>
</dbReference>
<dbReference type="EC" id="2.5.1.18" evidence="1"/>
<accession>A0A2P2JL02</accession>
<dbReference type="InterPro" id="IPR036249">
    <property type="entry name" value="Thioredoxin-like_sf"/>
</dbReference>
<dbReference type="Pfam" id="PF13417">
    <property type="entry name" value="GST_N_3"/>
    <property type="match status" value="1"/>
</dbReference>
<dbReference type="FunFam" id="1.20.1050.10:FF:000041">
    <property type="entry name" value="Lambda class glutathione S-transferase"/>
    <property type="match status" value="1"/>
</dbReference>
<dbReference type="SFLD" id="SFLDS00019">
    <property type="entry name" value="Glutathione_Transferase_(cytos"/>
    <property type="match status" value="1"/>
</dbReference>
<dbReference type="PANTHER" id="PTHR44328:SF6">
    <property type="entry name" value="GLUTATHIONE S-TRANSFERASE L1-RELATED"/>
    <property type="match status" value="1"/>
</dbReference>